<feature type="non-terminal residue" evidence="1">
    <location>
        <position position="52"/>
    </location>
</feature>
<name>A0A9P6LVQ3_9FUNG</name>
<keyword evidence="2" id="KW-1185">Reference proteome</keyword>
<evidence type="ECO:0000313" key="1">
    <source>
        <dbReference type="EMBL" id="KAF9945574.1"/>
    </source>
</evidence>
<reference evidence="1" key="1">
    <citation type="journal article" date="2020" name="Fungal Divers.">
        <title>Resolving the Mortierellaceae phylogeny through synthesis of multi-gene phylogenetics and phylogenomics.</title>
        <authorList>
            <person name="Vandepol N."/>
            <person name="Liber J."/>
            <person name="Desiro A."/>
            <person name="Na H."/>
            <person name="Kennedy M."/>
            <person name="Barry K."/>
            <person name="Grigoriev I.V."/>
            <person name="Miller A.N."/>
            <person name="O'Donnell K."/>
            <person name="Stajich J.E."/>
            <person name="Bonito G."/>
        </authorList>
    </citation>
    <scope>NUCLEOTIDE SEQUENCE</scope>
    <source>
        <strain evidence="1">MES-2147</strain>
    </source>
</reference>
<feature type="non-terminal residue" evidence="1">
    <location>
        <position position="1"/>
    </location>
</feature>
<comment type="caution">
    <text evidence="1">The sequence shown here is derived from an EMBL/GenBank/DDBJ whole genome shotgun (WGS) entry which is preliminary data.</text>
</comment>
<dbReference type="EMBL" id="JAAAHW010007971">
    <property type="protein sequence ID" value="KAF9945574.1"/>
    <property type="molecule type" value="Genomic_DNA"/>
</dbReference>
<evidence type="ECO:0000313" key="2">
    <source>
        <dbReference type="Proteomes" id="UP000749646"/>
    </source>
</evidence>
<proteinExistence type="predicted"/>
<dbReference type="AlphaFoldDB" id="A0A9P6LVQ3"/>
<gene>
    <name evidence="1" type="ORF">BGZ65_010603</name>
</gene>
<accession>A0A9P6LVQ3</accession>
<dbReference type="Proteomes" id="UP000749646">
    <property type="component" value="Unassembled WGS sequence"/>
</dbReference>
<protein>
    <submittedName>
        <fullName evidence="1">Uncharacterized protein</fullName>
    </submittedName>
</protein>
<organism evidence="1 2">
    <name type="scientific">Modicella reniformis</name>
    <dbReference type="NCBI Taxonomy" id="1440133"/>
    <lineage>
        <taxon>Eukaryota</taxon>
        <taxon>Fungi</taxon>
        <taxon>Fungi incertae sedis</taxon>
        <taxon>Mucoromycota</taxon>
        <taxon>Mortierellomycotina</taxon>
        <taxon>Mortierellomycetes</taxon>
        <taxon>Mortierellales</taxon>
        <taxon>Mortierellaceae</taxon>
        <taxon>Modicella</taxon>
    </lineage>
</organism>
<sequence>YEQLQDLVDKRVEYPTPEALSQDFVYFGGIASRLLWTIIAQRGGDMNPPDMA</sequence>